<gene>
    <name evidence="2" type="ORF">AB6A40_001486</name>
</gene>
<reference evidence="2 3" key="1">
    <citation type="submission" date="2024-08" db="EMBL/GenBank/DDBJ databases">
        <title>Gnathostoma spinigerum genome.</title>
        <authorList>
            <person name="Gonzalez-Bertolin B."/>
            <person name="Monzon S."/>
            <person name="Zaballos A."/>
            <person name="Jimenez P."/>
            <person name="Dekumyoy P."/>
            <person name="Varona S."/>
            <person name="Cuesta I."/>
            <person name="Sumanam S."/>
            <person name="Adisakwattana P."/>
            <person name="Gasser R.B."/>
            <person name="Hernandez-Gonzalez A."/>
            <person name="Young N.D."/>
            <person name="Perteguer M.J."/>
        </authorList>
    </citation>
    <scope>NUCLEOTIDE SEQUENCE [LARGE SCALE GENOMIC DNA]</scope>
    <source>
        <strain evidence="2">AL3</strain>
        <tissue evidence="2">Liver</tissue>
    </source>
</reference>
<dbReference type="Proteomes" id="UP001608902">
    <property type="component" value="Unassembled WGS sequence"/>
</dbReference>
<feature type="region of interest" description="Disordered" evidence="1">
    <location>
        <begin position="613"/>
        <end position="634"/>
    </location>
</feature>
<name>A0ABD6EDJ9_9BILA</name>
<dbReference type="AlphaFoldDB" id="A0ABD6EDJ9"/>
<feature type="compositionally biased region" description="Polar residues" evidence="1">
    <location>
        <begin position="618"/>
        <end position="630"/>
    </location>
</feature>
<evidence type="ECO:0000313" key="3">
    <source>
        <dbReference type="Proteomes" id="UP001608902"/>
    </source>
</evidence>
<sequence>MDGTLPSKYLLGQNSTVYATQCANNVATVTPTSFAALQPSTFADQPTLQAAYLAALQKELNYNPPSTVVPAQFTMAMPSIPPTAISMSSAVPSNALHTNSTSFESAVNDLAFMQAASFVHAQAAALLQRQQQQQHQRQQEILNSNTVTGVRNVASLTSAFSPIFQSDVPTTTIAQSTCGQLPLLDSLLTPFHAAAILAQSQGIPKDIISSFNQLTAANTSLLDHTTMRPHLSSGNLRIPRIGTDVETSNPQIMPTICSSSISNSTLSSNKSCSGGQTSNAVTSSMTTWTKQNSPNCDYGRVDRQKTTPPSPASRSKRLRTPDTSDSDMVVLRALCDEKAEPDTEPLLKLSRKCKSQTMRSVHDRTHSMEIGHSTSPSSSDDKTAQMHCLRTTNYEEITNQFHRSMANKGVDKSTEEISDDLRGSPLSKNHKRPLNNGPRMDNNDEDNERHHPEKLSPPAMDARVLECITALALYSGFPISTITNEDRPAKDEFEKEANSIVSDNISSHITAENDIEHKISSECERCGEITKNEITNPEEMFTDAKEHIESNDRKNEKSISDENILPTGSDKEEEQWPNSAVDDDLRKKLENYKGTDVPMIYAFLLPSKGYKDDPIETDSPTETTAISPSGKSEIASPLQSVPSIALPAPIVEILLDRILKTLLN</sequence>
<comment type="caution">
    <text evidence="2">The sequence shown here is derived from an EMBL/GenBank/DDBJ whole genome shotgun (WGS) entry which is preliminary data.</text>
</comment>
<feature type="compositionally biased region" description="Basic and acidic residues" evidence="1">
    <location>
        <begin position="409"/>
        <end position="422"/>
    </location>
</feature>
<feature type="compositionally biased region" description="Basic and acidic residues" evidence="1">
    <location>
        <begin position="360"/>
        <end position="369"/>
    </location>
</feature>
<dbReference type="EMBL" id="JBGFUD010000560">
    <property type="protein sequence ID" value="MFH4974777.1"/>
    <property type="molecule type" value="Genomic_DNA"/>
</dbReference>
<evidence type="ECO:0000256" key="1">
    <source>
        <dbReference type="SAM" id="MobiDB-lite"/>
    </source>
</evidence>
<keyword evidence="3" id="KW-1185">Reference proteome</keyword>
<accession>A0ABD6EDJ9</accession>
<feature type="region of interest" description="Disordered" evidence="1">
    <location>
        <begin position="353"/>
        <end position="385"/>
    </location>
</feature>
<feature type="compositionally biased region" description="Polar residues" evidence="1">
    <location>
        <begin position="274"/>
        <end position="295"/>
    </location>
</feature>
<evidence type="ECO:0000313" key="2">
    <source>
        <dbReference type="EMBL" id="MFH4974777.1"/>
    </source>
</evidence>
<protein>
    <submittedName>
        <fullName evidence="2">Uncharacterized protein</fullName>
    </submittedName>
</protein>
<feature type="region of interest" description="Disordered" evidence="1">
    <location>
        <begin position="406"/>
        <end position="458"/>
    </location>
</feature>
<feature type="region of interest" description="Disordered" evidence="1">
    <location>
        <begin position="548"/>
        <end position="579"/>
    </location>
</feature>
<organism evidence="2 3">
    <name type="scientific">Gnathostoma spinigerum</name>
    <dbReference type="NCBI Taxonomy" id="75299"/>
    <lineage>
        <taxon>Eukaryota</taxon>
        <taxon>Metazoa</taxon>
        <taxon>Ecdysozoa</taxon>
        <taxon>Nematoda</taxon>
        <taxon>Chromadorea</taxon>
        <taxon>Rhabditida</taxon>
        <taxon>Spirurina</taxon>
        <taxon>Gnathostomatomorpha</taxon>
        <taxon>Gnathostomatoidea</taxon>
        <taxon>Gnathostomatidae</taxon>
        <taxon>Gnathostoma</taxon>
    </lineage>
</organism>
<feature type="compositionally biased region" description="Basic and acidic residues" evidence="1">
    <location>
        <begin position="548"/>
        <end position="560"/>
    </location>
</feature>
<feature type="region of interest" description="Disordered" evidence="1">
    <location>
        <begin position="268"/>
        <end position="325"/>
    </location>
</feature>
<proteinExistence type="predicted"/>